<feature type="compositionally biased region" description="Acidic residues" evidence="2">
    <location>
        <begin position="411"/>
        <end position="430"/>
    </location>
</feature>
<name>A0AAV2SF67_MEGNR</name>
<feature type="domain" description="DNA/RNA-binding" evidence="3">
    <location>
        <begin position="139"/>
        <end position="335"/>
    </location>
</feature>
<dbReference type="EMBL" id="CAXKWB010062966">
    <property type="protein sequence ID" value="CAL4185958.1"/>
    <property type="molecule type" value="Genomic_DNA"/>
</dbReference>
<feature type="non-terminal residue" evidence="4">
    <location>
        <position position="1"/>
    </location>
</feature>
<evidence type="ECO:0000313" key="4">
    <source>
        <dbReference type="EMBL" id="CAL4185958.1"/>
    </source>
</evidence>
<feature type="region of interest" description="Disordered" evidence="2">
    <location>
        <begin position="394"/>
        <end position="440"/>
    </location>
</feature>
<gene>
    <name evidence="4" type="ORF">MNOR_LOCUS36007</name>
</gene>
<evidence type="ECO:0000313" key="5">
    <source>
        <dbReference type="Proteomes" id="UP001497623"/>
    </source>
</evidence>
<dbReference type="InterPro" id="IPR011990">
    <property type="entry name" value="TPR-like_helical_dom_sf"/>
</dbReference>
<keyword evidence="1" id="KW-0866">Nonsense-mediated mRNA decay</keyword>
<dbReference type="InterPro" id="IPR045153">
    <property type="entry name" value="Est1/Ebs1-like"/>
</dbReference>
<dbReference type="InterPro" id="IPR018834">
    <property type="entry name" value="DNA/RNA-bd_Est1-type"/>
</dbReference>
<reference evidence="4 5" key="1">
    <citation type="submission" date="2024-05" db="EMBL/GenBank/DDBJ databases">
        <authorList>
            <person name="Wallberg A."/>
        </authorList>
    </citation>
    <scope>NUCLEOTIDE SEQUENCE [LARGE SCALE GENOMIC DNA]</scope>
</reference>
<evidence type="ECO:0000256" key="1">
    <source>
        <dbReference type="ARBA" id="ARBA00023161"/>
    </source>
</evidence>
<evidence type="ECO:0000259" key="3">
    <source>
        <dbReference type="Pfam" id="PF10373"/>
    </source>
</evidence>
<protein>
    <recommendedName>
        <fullName evidence="3">DNA/RNA-binding domain-containing protein</fullName>
    </recommendedName>
</protein>
<keyword evidence="5" id="KW-1185">Reference proteome</keyword>
<evidence type="ECO:0000256" key="2">
    <source>
        <dbReference type="SAM" id="MobiDB-lite"/>
    </source>
</evidence>
<dbReference type="PANTHER" id="PTHR15696:SF0">
    <property type="entry name" value="TELOMERASE-BINDING PROTEIN EST1A"/>
    <property type="match status" value="1"/>
</dbReference>
<dbReference type="Pfam" id="PF10373">
    <property type="entry name" value="EST1_DNA_bind"/>
    <property type="match status" value="1"/>
</dbReference>
<comment type="caution">
    <text evidence="4">The sequence shown here is derived from an EMBL/GenBank/DDBJ whole genome shotgun (WGS) entry which is preliminary data.</text>
</comment>
<feature type="compositionally biased region" description="Basic and acidic residues" evidence="2">
    <location>
        <begin position="431"/>
        <end position="440"/>
    </location>
</feature>
<dbReference type="GO" id="GO:0070034">
    <property type="term" value="F:telomerase RNA binding"/>
    <property type="evidence" value="ECO:0007669"/>
    <property type="project" value="TreeGrafter"/>
</dbReference>
<dbReference type="GO" id="GO:0042162">
    <property type="term" value="F:telomeric DNA binding"/>
    <property type="evidence" value="ECO:0007669"/>
    <property type="project" value="TreeGrafter"/>
</dbReference>
<dbReference type="Proteomes" id="UP001497623">
    <property type="component" value="Unassembled WGS sequence"/>
</dbReference>
<proteinExistence type="predicted"/>
<dbReference type="AlphaFoldDB" id="A0AAV2SF67"/>
<dbReference type="SUPFAM" id="SSF48452">
    <property type="entry name" value="TPR-like"/>
    <property type="match status" value="1"/>
</dbReference>
<dbReference type="GO" id="GO:0005697">
    <property type="term" value="C:telomerase holoenzyme complex"/>
    <property type="evidence" value="ECO:0007669"/>
    <property type="project" value="TreeGrafter"/>
</dbReference>
<dbReference type="GO" id="GO:0000184">
    <property type="term" value="P:nuclear-transcribed mRNA catabolic process, nonsense-mediated decay"/>
    <property type="evidence" value="ECO:0007669"/>
    <property type="project" value="UniProtKB-KW"/>
</dbReference>
<accession>A0AAV2SF67</accession>
<organism evidence="4 5">
    <name type="scientific">Meganyctiphanes norvegica</name>
    <name type="common">Northern krill</name>
    <name type="synonym">Thysanopoda norvegica</name>
    <dbReference type="NCBI Taxonomy" id="48144"/>
    <lineage>
        <taxon>Eukaryota</taxon>
        <taxon>Metazoa</taxon>
        <taxon>Ecdysozoa</taxon>
        <taxon>Arthropoda</taxon>
        <taxon>Crustacea</taxon>
        <taxon>Multicrustacea</taxon>
        <taxon>Malacostraca</taxon>
        <taxon>Eumalacostraca</taxon>
        <taxon>Eucarida</taxon>
        <taxon>Euphausiacea</taxon>
        <taxon>Euphausiidae</taxon>
        <taxon>Meganyctiphanes</taxon>
    </lineage>
</organism>
<feature type="non-terminal residue" evidence="4">
    <location>
        <position position="440"/>
    </location>
</feature>
<dbReference type="PANTHER" id="PTHR15696">
    <property type="entry name" value="SMG-7 SUPPRESSOR WITH MORPHOLOGICAL EFFECT ON GENITALIA PROTEIN 7"/>
    <property type="match status" value="1"/>
</dbReference>
<sequence>YKYISYLKCKVAFISSVVRQQSQLIKVEHQSSAPTIGFNRIQLRTVSPSGFDSPSRSSSNTGLRLAAQGISSEAGSTHRFLVVITSSNKVYDSKQEQLQELIKDEDKKIFFTSHNSKTKRASMVFLQVFLYLKTLKINNITTEFSVLLQTNPPRLTTIHLLQILAINMFAVENTEIKDPGVGATYRSAAQELALVLAQEMFGRMAELAVQLFPVHFQGSMNSHKQQQPQQKQEPLPGSDPERLFTPVLAHFMPAIKTWCDWLMYFSCVWNPPPSALEYQCKLGNTWSSVAALATIVRGLGYPDVPILDTKDSEELIPIRLNEDNFLRGYEPVMKAHKKTYYTSQYSHTGRAEDWLRVQQLQTSLCQFLCGIDPPVLRLQKTASEDFVLVSVVDTSRPDTPTSDGLTLSISDIEDSESLSESDEDAEEEYDDNHGSVDDET</sequence>